<dbReference type="GO" id="GO:0046872">
    <property type="term" value="F:metal ion binding"/>
    <property type="evidence" value="ECO:0007669"/>
    <property type="project" value="UniProtKB-KW"/>
</dbReference>
<dbReference type="InterPro" id="IPR002830">
    <property type="entry name" value="UbiD"/>
</dbReference>
<comment type="subcellular location">
    <subcellularLocation>
        <location evidence="2">Cytoplasm</location>
    </subcellularLocation>
</comment>
<sequence length="1041" mass="113999">MSRLAITRAAALTAQRVKAVNASSTIGISGYRQKSTLASQPEHIAAQLDFRTFIDVLRKDGDLAEINQEIDPHLEVGAIVRRVSEVDGKAPLFNNVKGAKNGLWRMFGNAASLRRSEDQRYGRIARSLGLPPNASWKAILERSQEGKARPPLPPRVVSTGPCKQNKISGDDIDLHKLPAPMLHQADGGKYIQSYGVHVLTTPDGSWTNWSIFRGMIHDSKRLVCLVGTGQHNAIIREKWLKEGKTEMPWALAFGVPPAVNLAAACPIPEGVSEAEFVGAMVGQPLEVVKCETNDLMVPANSEIVFEGTTSLIDKAYEGPFEDYQGLHFDDDKHLHPLFTVNAITYRDDAIMPVSVPGRITDESHTTASMASEELLMLCRKHDLPIADAFAPLETMATWCALKVDVDKLTALNTTSQEFCEKLGRILFNDKSSMLINRILLFGYDVDIRNFKDIMWALVTRCRPGQDEYVFEDVPGFPLTPYMSHGGGNPKMGGKAISDCLFPMEYKGERSFRGVDFERSYTKEVKDRVLANWTAMGFEEVESDSNTSVDFPRKARKMTKSISAVELAKHDKPDNVWIAVDGQVYDMTEFAPGHPGGAEVIYQHAGSDASAAYNEVHAPSLIRKALEPQCHIGSLDPKDLQKLKDDSPDISATTPSMTETQARPDLNSIINLDDFEAVASRCLSKKAMAFISSGSNDNMTRDANRSILNRIWLRPEVMRDVTKVTTATNLFGVDLDFPVYIAPTGAAKTGGAEGELTLARGAAASGIVHCFATPSSYPYSEILEATPKHCFFQLYVNKDRRKSETAIREAVASGKVKAILVTVDVPVIPKREADERVRSSAPMALAGVNVSITAGDKKGGGLARQAASFIDASIDWDIITWLRSLCSLPILVKGIQTARDAKTAFLKGYDGIVLSNHGGRAADHAPPAILILLEIQKNCPEVLESMEVLIDGGFRRGADVVKAICLGASVVGLGRPFLYSLTYGQEGVEHAISILRDEVETAMRLCGMTNLMRDAHPRFVNTLDVDHLVPQENHPYATKIQA</sequence>
<feature type="binding site" evidence="2">
    <location>
        <begin position="230"/>
        <end position="231"/>
    </location>
    <ligand>
        <name>prenylated FMN</name>
        <dbReference type="ChEBI" id="CHEBI:87746"/>
    </ligand>
</feature>
<dbReference type="Pfam" id="PF20695">
    <property type="entry name" value="UbiD_N"/>
    <property type="match status" value="1"/>
</dbReference>
<feature type="domain" description="Cytochrome b5 heme-binding" evidence="4">
    <location>
        <begin position="558"/>
        <end position="635"/>
    </location>
</feature>
<keyword evidence="2" id="KW-0963">Cytoplasm</keyword>
<dbReference type="SUPFAM" id="SSF51395">
    <property type="entry name" value="FMN-linked oxidoreductases"/>
    <property type="match status" value="1"/>
</dbReference>
<dbReference type="GO" id="GO:0016491">
    <property type="term" value="F:oxidoreductase activity"/>
    <property type="evidence" value="ECO:0007669"/>
    <property type="project" value="InterPro"/>
</dbReference>
<dbReference type="GO" id="GO:0046281">
    <property type="term" value="P:cinnamic acid catabolic process"/>
    <property type="evidence" value="ECO:0007669"/>
    <property type="project" value="UniProtKB-UniRule"/>
</dbReference>
<dbReference type="GO" id="GO:0033494">
    <property type="term" value="P:ferulate metabolic process"/>
    <property type="evidence" value="ECO:0007669"/>
    <property type="project" value="UniProtKB-UniRule"/>
</dbReference>
<dbReference type="SUPFAM" id="SSF55856">
    <property type="entry name" value="Cytochrome b5-like heme/steroid binding domain"/>
    <property type="match status" value="1"/>
</dbReference>
<comment type="catalytic activity">
    <reaction evidence="2">
        <text>(E)-4-coumarate + H(+) = 4-vinylphenol + CO2</text>
        <dbReference type="Rhea" id="RHEA:33227"/>
        <dbReference type="ChEBI" id="CHEBI:1883"/>
        <dbReference type="ChEBI" id="CHEBI:12876"/>
        <dbReference type="ChEBI" id="CHEBI:15378"/>
        <dbReference type="ChEBI" id="CHEBI:16526"/>
        <dbReference type="EC" id="4.1.1.102"/>
    </reaction>
</comment>
<keyword evidence="2" id="KW-0456">Lyase</keyword>
<feature type="binding site" evidence="2">
    <location>
        <position position="273"/>
    </location>
    <ligand>
        <name>prenylated FMN</name>
        <dbReference type="ChEBI" id="CHEBI:87746"/>
    </ligand>
</feature>
<dbReference type="InterPro" id="IPR001199">
    <property type="entry name" value="Cyt_B5-like_heme/steroid-bd"/>
</dbReference>
<dbReference type="SUPFAM" id="SSF143968">
    <property type="entry name" value="UbiD C-terminal domain-like"/>
    <property type="match status" value="1"/>
</dbReference>
<keyword evidence="2" id="KW-0464">Manganese</keyword>
<feature type="binding site" evidence="2">
    <location>
        <position position="208"/>
    </location>
    <ligand>
        <name>Mn(2+)</name>
        <dbReference type="ChEBI" id="CHEBI:29035"/>
    </ligand>
</feature>
<dbReference type="InterPro" id="IPR013785">
    <property type="entry name" value="Aldolase_TIM"/>
</dbReference>
<dbReference type="InterPro" id="IPR032903">
    <property type="entry name" value="FDC-like"/>
</dbReference>
<dbReference type="Gene3D" id="3.10.120.10">
    <property type="entry name" value="Cytochrome b5-like heme/steroid binding domain"/>
    <property type="match status" value="1"/>
</dbReference>
<evidence type="ECO:0000259" key="5">
    <source>
        <dbReference type="PROSITE" id="PS51349"/>
    </source>
</evidence>
<dbReference type="InterPro" id="IPR049381">
    <property type="entry name" value="UbiD-like_C"/>
</dbReference>
<comment type="caution">
    <text evidence="2">Lacks conserved residue(s) required for the propagation of feature annotation.</text>
</comment>
<gene>
    <name evidence="2" type="primary">FDC1</name>
    <name evidence="6" type="ORF">E0L32_000353</name>
</gene>
<dbReference type="OrthoDB" id="1925334at2759"/>
<comment type="function">
    <text evidence="2">Catalyzes the reversible decarboxylation of aromatic carboxylic acids like ferulic acid, p-coumaric acid or cinnamic acid, producing the corresponding vinyl derivatives 4-vinylphenol, 4-vinylguaiacol, and styrene, respectively, which play the role of aroma metabolites.</text>
</comment>
<dbReference type="PROSITE" id="PS51349">
    <property type="entry name" value="FMN_HYDROXY_ACID_DH_2"/>
    <property type="match status" value="1"/>
</dbReference>
<dbReference type="InterPro" id="IPR036400">
    <property type="entry name" value="Cyt_B5-like_heme/steroid_sf"/>
</dbReference>
<proteinExistence type="inferred from homology"/>
<keyword evidence="7" id="KW-1185">Reference proteome</keyword>
<dbReference type="Pfam" id="PF00173">
    <property type="entry name" value="Cyt-b5"/>
    <property type="match status" value="1"/>
</dbReference>
<comment type="catalytic activity">
    <reaction evidence="2">
        <text>(E)-ferulate + H(+) = 2-methoxy-4-vinylphenol + CO2</text>
        <dbReference type="Rhea" id="RHEA:33807"/>
        <dbReference type="ChEBI" id="CHEBI:15378"/>
        <dbReference type="ChEBI" id="CHEBI:16526"/>
        <dbReference type="ChEBI" id="CHEBI:29749"/>
        <dbReference type="ChEBI" id="CHEBI:42438"/>
        <dbReference type="EC" id="4.1.1.102"/>
    </reaction>
</comment>
<dbReference type="HAMAP" id="MF_01983">
    <property type="entry name" value="UbiD_FDC"/>
    <property type="match status" value="1"/>
</dbReference>
<evidence type="ECO:0000256" key="3">
    <source>
        <dbReference type="SAM" id="MobiDB-lite"/>
    </source>
</evidence>
<comment type="cofactor">
    <cofactor evidence="1">
        <name>FMN</name>
        <dbReference type="ChEBI" id="CHEBI:58210"/>
    </cofactor>
</comment>
<comment type="cofactor">
    <cofactor evidence="2">
        <name>Mn(2+)</name>
        <dbReference type="ChEBI" id="CHEBI:29035"/>
    </cofactor>
</comment>
<evidence type="ECO:0000256" key="2">
    <source>
        <dbReference type="HAMAP-Rule" id="MF_03196"/>
    </source>
</evidence>
<accession>A0A507BFE2</accession>
<feature type="binding site" evidence="2">
    <location>
        <position position="430"/>
    </location>
    <ligand>
        <name>prenylated FMN</name>
        <dbReference type="ChEBI" id="CHEBI:87746"/>
    </ligand>
</feature>
<dbReference type="EMBL" id="SKBQ01000001">
    <property type="protein sequence ID" value="TPX16019.1"/>
    <property type="molecule type" value="Genomic_DNA"/>
</dbReference>
<feature type="binding site" evidence="2">
    <location>
        <begin position="208"/>
        <end position="213"/>
    </location>
    <ligand>
        <name>prenylated FMN</name>
        <dbReference type="ChEBI" id="CHEBI:87746"/>
    </ligand>
</feature>
<dbReference type="STRING" id="1093900.A0A507BFE2"/>
<keyword evidence="2" id="KW-0479">Metal-binding</keyword>
<dbReference type="AlphaFoldDB" id="A0A507BFE2"/>
<comment type="subunit">
    <text evidence="2">Homodimer. May form higher order oligomers.</text>
</comment>
<comment type="similarity">
    <text evidence="2">Belongs to the UbiD family. UbiD-like/FDC subfamily.</text>
</comment>
<keyword evidence="2" id="KW-0210">Decarboxylase</keyword>
<organism evidence="6 7">
    <name type="scientific">Thyridium curvatum</name>
    <dbReference type="NCBI Taxonomy" id="1093900"/>
    <lineage>
        <taxon>Eukaryota</taxon>
        <taxon>Fungi</taxon>
        <taxon>Dikarya</taxon>
        <taxon>Ascomycota</taxon>
        <taxon>Pezizomycotina</taxon>
        <taxon>Sordariomycetes</taxon>
        <taxon>Sordariomycetidae</taxon>
        <taxon>Thyridiales</taxon>
        <taxon>Thyridiaceae</taxon>
        <taxon>Thyridium</taxon>
    </lineage>
</organism>
<dbReference type="Pfam" id="PF20696">
    <property type="entry name" value="UbiD_C"/>
    <property type="match status" value="1"/>
</dbReference>
<dbReference type="Pfam" id="PF01977">
    <property type="entry name" value="UbiD"/>
    <property type="match status" value="1"/>
</dbReference>
<dbReference type="Pfam" id="PF01070">
    <property type="entry name" value="FMN_dh"/>
    <property type="match status" value="1"/>
</dbReference>
<dbReference type="PANTHER" id="PTHR30108">
    <property type="entry name" value="3-OCTAPRENYL-4-HYDROXYBENZOATE CARBOXY-LYASE-RELATED"/>
    <property type="match status" value="1"/>
</dbReference>
<dbReference type="Proteomes" id="UP000319257">
    <property type="component" value="Unassembled WGS sequence"/>
</dbReference>
<dbReference type="PRINTS" id="PR00363">
    <property type="entry name" value="CYTOCHROMEB5"/>
</dbReference>
<feature type="compositionally biased region" description="Basic and acidic residues" evidence="3">
    <location>
        <begin position="635"/>
        <end position="646"/>
    </location>
</feature>
<evidence type="ECO:0000256" key="1">
    <source>
        <dbReference type="ARBA" id="ARBA00001917"/>
    </source>
</evidence>
<feature type="binding site" evidence="2">
    <location>
        <position position="231"/>
    </location>
    <ligand>
        <name>Mn(2+)</name>
        <dbReference type="ChEBI" id="CHEBI:29035"/>
    </ligand>
</feature>
<dbReference type="SMART" id="SM01117">
    <property type="entry name" value="Cyt-b5"/>
    <property type="match status" value="1"/>
</dbReference>
<reference evidence="6 7" key="1">
    <citation type="submission" date="2019-06" db="EMBL/GenBank/DDBJ databases">
        <title>Draft genome sequence of the filamentous fungus Phialemoniopsis curvata isolated from diesel fuel.</title>
        <authorList>
            <person name="Varaljay V.A."/>
            <person name="Lyon W.J."/>
            <person name="Crouch A.L."/>
            <person name="Drake C.E."/>
            <person name="Hollomon J.M."/>
            <person name="Nadeau L.J."/>
            <person name="Nunn H.S."/>
            <person name="Stevenson B.S."/>
            <person name="Bojanowski C.L."/>
            <person name="Crookes-Goodson W.J."/>
        </authorList>
    </citation>
    <scope>NUCLEOTIDE SEQUENCE [LARGE SCALE GENOMIC DNA]</scope>
    <source>
        <strain evidence="6 7">D216</strain>
    </source>
</reference>
<feature type="domain" description="FMN hydroxy acid dehydrogenase" evidence="5">
    <location>
        <begin position="663"/>
        <end position="1023"/>
    </location>
</feature>
<feature type="region of interest" description="Disordered" evidence="3">
    <location>
        <begin position="635"/>
        <end position="657"/>
    </location>
</feature>
<evidence type="ECO:0000313" key="7">
    <source>
        <dbReference type="Proteomes" id="UP000319257"/>
    </source>
</evidence>
<dbReference type="NCBIfam" id="TIGR00148">
    <property type="entry name" value="UbiD family decarboxylase"/>
    <property type="match status" value="1"/>
</dbReference>
<dbReference type="Gene3D" id="3.40.1670.10">
    <property type="entry name" value="UbiD C-terminal domain-like"/>
    <property type="match status" value="1"/>
</dbReference>
<comment type="catalytic activity">
    <reaction evidence="2">
        <text>(E)-cinnamate + H(+) = styrene + CO2</text>
        <dbReference type="Rhea" id="RHEA:46920"/>
        <dbReference type="ChEBI" id="CHEBI:15378"/>
        <dbReference type="ChEBI" id="CHEBI:15669"/>
        <dbReference type="ChEBI" id="CHEBI:16526"/>
        <dbReference type="ChEBI" id="CHEBI:27452"/>
        <dbReference type="EC" id="4.1.1.102"/>
    </reaction>
</comment>
<dbReference type="EC" id="4.1.1.102" evidence="2"/>
<dbReference type="PANTHER" id="PTHR30108:SF17">
    <property type="entry name" value="FERULIC ACID DECARBOXYLASE 1"/>
    <property type="match status" value="1"/>
</dbReference>
<dbReference type="InterPro" id="IPR037396">
    <property type="entry name" value="FMN_HAD"/>
</dbReference>
<comment type="cofactor">
    <cofactor evidence="2">
        <name>prenylated FMN</name>
        <dbReference type="ChEBI" id="CHEBI:87746"/>
    </cofactor>
    <text evidence="2">Binds 1 prenylated FMN per subunit.</text>
</comment>
<dbReference type="GO" id="GO:0016831">
    <property type="term" value="F:carboxy-lyase activity"/>
    <property type="evidence" value="ECO:0007669"/>
    <property type="project" value="UniProtKB-UniRule"/>
</dbReference>
<dbReference type="Gene3D" id="1.20.5.4570">
    <property type="match status" value="1"/>
</dbReference>
<dbReference type="InterPro" id="IPR049383">
    <property type="entry name" value="UbiD-like_N"/>
</dbReference>
<feature type="binding site" evidence="2">
    <location>
        <position position="273"/>
    </location>
    <ligand>
        <name>Mn(2+)</name>
        <dbReference type="ChEBI" id="CHEBI:29035"/>
    </ligand>
</feature>
<dbReference type="InParanoid" id="A0A507BFE2"/>
<dbReference type="Gene3D" id="3.20.20.70">
    <property type="entry name" value="Aldolase class I"/>
    <property type="match status" value="1"/>
</dbReference>
<evidence type="ECO:0000313" key="6">
    <source>
        <dbReference type="EMBL" id="TPX16019.1"/>
    </source>
</evidence>
<comment type="caution">
    <text evidence="6">The sequence shown here is derived from an EMBL/GenBank/DDBJ whole genome shotgun (WGS) entry which is preliminary data.</text>
</comment>
<dbReference type="PROSITE" id="PS50255">
    <property type="entry name" value="CYTOCHROME_B5_2"/>
    <property type="match status" value="1"/>
</dbReference>
<dbReference type="GO" id="GO:0005737">
    <property type="term" value="C:cytoplasm"/>
    <property type="evidence" value="ECO:0007669"/>
    <property type="project" value="UniProtKB-SubCell"/>
</dbReference>
<protein>
    <recommendedName>
        <fullName evidence="2">Ferulic acid decarboxylase 1</fullName>
        <ecNumber evidence="2">4.1.1.102</ecNumber>
    </recommendedName>
    <alternativeName>
        <fullName evidence="2">Phenacrylate decarboxylase</fullName>
    </alternativeName>
</protein>
<name>A0A507BFE2_9PEZI</name>
<dbReference type="InterPro" id="IPR000262">
    <property type="entry name" value="FMN-dep_DH"/>
</dbReference>
<dbReference type="InterPro" id="IPR048304">
    <property type="entry name" value="UbiD_Rift_dom"/>
</dbReference>
<dbReference type="SUPFAM" id="SSF50475">
    <property type="entry name" value="FMN-binding split barrel"/>
    <property type="match status" value="1"/>
</dbReference>
<evidence type="ECO:0000259" key="4">
    <source>
        <dbReference type="PROSITE" id="PS50255"/>
    </source>
</evidence>